<evidence type="ECO:0000313" key="2">
    <source>
        <dbReference type="EMBL" id="UOG58943.1"/>
    </source>
</evidence>
<dbReference type="Proteomes" id="UP000829829">
    <property type="component" value="Plasmid p2_LIP1512017"/>
</dbReference>
<evidence type="ECO:0000259" key="1">
    <source>
        <dbReference type="Pfam" id="PF15520"/>
    </source>
</evidence>
<protein>
    <submittedName>
        <fullName evidence="2">Polymorphic toxin type 10 domain-containing protein</fullName>
    </submittedName>
</protein>
<accession>A0AAE9GLV4</accession>
<dbReference type="EMBL" id="CP091960">
    <property type="protein sequence ID" value="UOG58943.1"/>
    <property type="molecule type" value="Genomic_DNA"/>
</dbReference>
<geneLocation type="plasmid" evidence="2 3">
    <name>p2_LIP1512017</name>
</geneLocation>
<dbReference type="Pfam" id="PF15520">
    <property type="entry name" value="Ntox10"/>
    <property type="match status" value="1"/>
</dbReference>
<name>A0AAE9GLV4_9LEPT</name>
<dbReference type="InterPro" id="IPR029122">
    <property type="entry name" value="Ntox10"/>
</dbReference>
<reference evidence="2" key="1">
    <citation type="submission" date="2022-02" db="EMBL/GenBank/DDBJ databases">
        <title>The genetically variable rfb locus in Leptospira is a mobile cassette and a molecular signature of serovar identity.</title>
        <authorList>
            <person name="Nieves C."/>
            <person name="Vincent A.T."/>
            <person name="Zarantonelli L."/>
            <person name="Picardeau M."/>
            <person name="Veyrier F.J."/>
            <person name="Buschiazzo A."/>
        </authorList>
    </citation>
    <scope>NUCLEOTIDE SEQUENCE</scope>
    <source>
        <strain evidence="2">IP1512017</strain>
        <plasmid evidence="2">p2_LIP1512017</plasmid>
    </source>
</reference>
<keyword evidence="2" id="KW-0614">Plasmid</keyword>
<dbReference type="AlphaFoldDB" id="A0AAE9GLV4"/>
<sequence>MNSAVATGKGVYDLAKDYKGTYNSAKDFAGKLTSKDDKVRDYAAGQAAAHTMSAVLGGMAGKALGSRLPKPKTDLPGGGKAIATNRPDFIVSPNGTAFPVPKGASGPTPITNKANKITGSAYTGGKGGANGQVSTMRIMDSTSAKGNSPGYPNGYIKYTNNAKQGVDPYTGKTLPNTKNHFGTN</sequence>
<feature type="domain" description="Novel toxin 10" evidence="1">
    <location>
        <begin position="1"/>
        <end position="68"/>
    </location>
</feature>
<evidence type="ECO:0000313" key="3">
    <source>
        <dbReference type="Proteomes" id="UP000829829"/>
    </source>
</evidence>
<proteinExistence type="predicted"/>
<gene>
    <name evidence="2" type="ORF">MAL03_20715</name>
</gene>
<organism evidence="2 3">
    <name type="scientific">Leptospira noguchii</name>
    <dbReference type="NCBI Taxonomy" id="28182"/>
    <lineage>
        <taxon>Bacteria</taxon>
        <taxon>Pseudomonadati</taxon>
        <taxon>Spirochaetota</taxon>
        <taxon>Spirochaetia</taxon>
        <taxon>Leptospirales</taxon>
        <taxon>Leptospiraceae</taxon>
        <taxon>Leptospira</taxon>
    </lineage>
</organism>